<protein>
    <recommendedName>
        <fullName evidence="1">Bacterial toxin 47 domain-containing protein</fullName>
    </recommendedName>
</protein>
<evidence type="ECO:0000313" key="3">
    <source>
        <dbReference type="Proteomes" id="UP000247409"/>
    </source>
</evidence>
<dbReference type="AlphaFoldDB" id="A0A2V3IDR7"/>
<feature type="domain" description="Bacterial toxin 47" evidence="1">
    <location>
        <begin position="273"/>
        <end position="381"/>
    </location>
</feature>
<dbReference type="Proteomes" id="UP000247409">
    <property type="component" value="Unassembled WGS sequence"/>
</dbReference>
<dbReference type="Pfam" id="PF15540">
    <property type="entry name" value="Ntox47"/>
    <property type="match status" value="1"/>
</dbReference>
<sequence length="418" mass="46453">MSTRLKLNSIKLRSPARSLSVQDYLTSLQSNPELPPCTVPEFSIPMLARIVLSFLTVLFFAISAHANDYAVTIGADNGVTTRYQIVVRSCQDSSCGTQTITGRTGRSTKVLAKYITGDIRSITFQLLNDNDPAANGKDVNLIIRDVTIEGISVFPSALVDQGVITVQCIRTRDGSIVSSCPRSYRGTDSYVIPWNDVLYKFDQLYTVSQHVDHRHRHLGFFGWGVPDKRCGTITDYSSSYCIKKANELAVTAPLYSYPESRNGAGLDNSSGEFYFESGKDIDWRGTNVDYRKALKFAMEDTGIASYRFQKNQVCPDPKYKSVVVDWVGPNGASVNMDIPAMNNVGGKGPLAPHIGVTYTKWIDGKKSKTTRHIFIDSVPYTRVKLDSDRENAPKPITLTPEECVLNYDPHDETRMIIV</sequence>
<gene>
    <name evidence="2" type="ORF">BWQ96_10077</name>
</gene>
<reference evidence="2 3" key="1">
    <citation type="journal article" date="2018" name="Mol. Biol. Evol.">
        <title>Analysis of the draft genome of the red seaweed Gracilariopsis chorda provides insights into genome size evolution in Rhodophyta.</title>
        <authorList>
            <person name="Lee J."/>
            <person name="Yang E.C."/>
            <person name="Graf L."/>
            <person name="Yang J.H."/>
            <person name="Qiu H."/>
            <person name="Zel Zion U."/>
            <person name="Chan C.X."/>
            <person name="Stephens T.G."/>
            <person name="Weber A.P.M."/>
            <person name="Boo G.H."/>
            <person name="Boo S.M."/>
            <person name="Kim K.M."/>
            <person name="Shin Y."/>
            <person name="Jung M."/>
            <person name="Lee S.J."/>
            <person name="Yim H.S."/>
            <person name="Lee J.H."/>
            <person name="Bhattacharya D."/>
            <person name="Yoon H.S."/>
        </authorList>
    </citation>
    <scope>NUCLEOTIDE SEQUENCE [LARGE SCALE GENOMIC DNA]</scope>
    <source>
        <strain evidence="2 3">SKKU-2015</strain>
        <tissue evidence="2">Whole body</tissue>
    </source>
</reference>
<evidence type="ECO:0000313" key="2">
    <source>
        <dbReference type="EMBL" id="PXF40214.1"/>
    </source>
</evidence>
<dbReference type="EMBL" id="NBIV01000341">
    <property type="protein sequence ID" value="PXF40214.1"/>
    <property type="molecule type" value="Genomic_DNA"/>
</dbReference>
<organism evidence="2 3">
    <name type="scientific">Gracilariopsis chorda</name>
    <dbReference type="NCBI Taxonomy" id="448386"/>
    <lineage>
        <taxon>Eukaryota</taxon>
        <taxon>Rhodophyta</taxon>
        <taxon>Florideophyceae</taxon>
        <taxon>Rhodymeniophycidae</taxon>
        <taxon>Gracilariales</taxon>
        <taxon>Gracilariaceae</taxon>
        <taxon>Gracilariopsis</taxon>
    </lineage>
</organism>
<keyword evidence="3" id="KW-1185">Reference proteome</keyword>
<comment type="caution">
    <text evidence="2">The sequence shown here is derived from an EMBL/GenBank/DDBJ whole genome shotgun (WGS) entry which is preliminary data.</text>
</comment>
<dbReference type="InterPro" id="IPR029103">
    <property type="entry name" value="Ntox47"/>
</dbReference>
<proteinExistence type="predicted"/>
<accession>A0A2V3IDR7</accession>
<name>A0A2V3IDR7_9FLOR</name>
<evidence type="ECO:0000259" key="1">
    <source>
        <dbReference type="Pfam" id="PF15540"/>
    </source>
</evidence>